<dbReference type="InterPro" id="IPR041546">
    <property type="entry name" value="ClpA/ClpB_AAA_lid"/>
</dbReference>
<dbReference type="GO" id="GO:0034605">
    <property type="term" value="P:cellular response to heat"/>
    <property type="evidence" value="ECO:0007669"/>
    <property type="project" value="TreeGrafter"/>
</dbReference>
<dbReference type="InterPro" id="IPR003959">
    <property type="entry name" value="ATPase_AAA_core"/>
</dbReference>
<keyword evidence="1" id="KW-0677">Repeat</keyword>
<evidence type="ECO:0000259" key="4">
    <source>
        <dbReference type="SMART" id="SM00382"/>
    </source>
</evidence>
<dbReference type="InterPro" id="IPR003593">
    <property type="entry name" value="AAA+_ATPase"/>
</dbReference>
<dbReference type="EMBL" id="DWWM01000024">
    <property type="protein sequence ID" value="HJC36282.1"/>
    <property type="molecule type" value="Genomic_DNA"/>
</dbReference>
<organism evidence="5 6">
    <name type="scientific">Candidatus Merdibacter merdavium</name>
    <dbReference type="NCBI Taxonomy" id="2838692"/>
    <lineage>
        <taxon>Bacteria</taxon>
        <taxon>Bacillati</taxon>
        <taxon>Bacillota</taxon>
        <taxon>Erysipelotrichia</taxon>
        <taxon>Erysipelotrichales</taxon>
        <taxon>Erysipelotrichaceae</taxon>
        <taxon>Merdibacter</taxon>
    </lineage>
</organism>
<dbReference type="InterPro" id="IPR027417">
    <property type="entry name" value="P-loop_NTPase"/>
</dbReference>
<proteinExistence type="predicted"/>
<dbReference type="Pfam" id="PF00004">
    <property type="entry name" value="AAA"/>
    <property type="match status" value="1"/>
</dbReference>
<dbReference type="InterPro" id="IPR004176">
    <property type="entry name" value="Clp_R_N"/>
</dbReference>
<feature type="domain" description="AAA+ ATPase" evidence="4">
    <location>
        <begin position="183"/>
        <end position="326"/>
    </location>
</feature>
<keyword evidence="3" id="KW-0067">ATP-binding</keyword>
<sequence>MKVEDDKTMIMNLKQKAMIARAGNEAKMMGNDYIGSEHVLLALLRQGEAELSRRLALQGIYYFQVREDVAILFGMKEQKQESQEVTQVVDELMREAQDLHESSQGKLSFEDCVGTVLPRHPASVAMELLRRYHVDLDEPQEDRGIRVLDEQEALRCLNFSEVPPLVCRDHEMELLVEILLRKEKANPLLIGEPGVGKSALVEALAVRIQNGDIPQLAGHYIYELDLNALVAGTRYRGDFEEKVKNLLALFRAHPDAILFIDEIHQMIGAGRSEGSIDVASVIKPCLARRALRCIGATTLDEYERHMKSDRALQRRFQCVLLREPDTADTVAILKERCAEYGRYHDVEMSAELIPALVELSDYYLPRGHFPDKAMDVMDLCCVRASRSKERKVSAERVREVVREMAAIPLAPDQRLTRCMRDLQEFSELPAWNEPLFQALRQLCEERCGHAMLRCWALCGDTRVIRDMLGMISEDFFCQPDLISVDAGLLFWQKEEVLRQLERTPFAVLFIHGLSRLSAREKALLADELNTGVLRWHEQKALLRHALVVLHDEQEDVLRSFCASVRPDLYLRADSGSGSHAQA</sequence>
<protein>
    <submittedName>
        <fullName evidence="5">AAA family ATPase</fullName>
    </submittedName>
</protein>
<dbReference type="SUPFAM" id="SSF81923">
    <property type="entry name" value="Double Clp-N motif"/>
    <property type="match status" value="1"/>
</dbReference>
<dbReference type="GO" id="GO:0016887">
    <property type="term" value="F:ATP hydrolysis activity"/>
    <property type="evidence" value="ECO:0007669"/>
    <property type="project" value="InterPro"/>
</dbReference>
<evidence type="ECO:0000313" key="5">
    <source>
        <dbReference type="EMBL" id="HJC36282.1"/>
    </source>
</evidence>
<dbReference type="PANTHER" id="PTHR11638">
    <property type="entry name" value="ATP-DEPENDENT CLP PROTEASE"/>
    <property type="match status" value="1"/>
</dbReference>
<dbReference type="PANTHER" id="PTHR11638:SF18">
    <property type="entry name" value="HEAT SHOCK PROTEIN 104"/>
    <property type="match status" value="1"/>
</dbReference>
<comment type="caution">
    <text evidence="5">The sequence shown here is derived from an EMBL/GenBank/DDBJ whole genome shotgun (WGS) entry which is preliminary data.</text>
</comment>
<evidence type="ECO:0000313" key="6">
    <source>
        <dbReference type="Proteomes" id="UP000823896"/>
    </source>
</evidence>
<dbReference type="Pfam" id="PF02861">
    <property type="entry name" value="Clp_N"/>
    <property type="match status" value="1"/>
</dbReference>
<dbReference type="Gene3D" id="3.40.50.300">
    <property type="entry name" value="P-loop containing nucleotide triphosphate hydrolases"/>
    <property type="match status" value="1"/>
</dbReference>
<evidence type="ECO:0000256" key="3">
    <source>
        <dbReference type="ARBA" id="ARBA00022840"/>
    </source>
</evidence>
<accession>A0A9D2SV30</accession>
<gene>
    <name evidence="5" type="ORF">H9702_04040</name>
</gene>
<dbReference type="SUPFAM" id="SSF52540">
    <property type="entry name" value="P-loop containing nucleoside triphosphate hydrolases"/>
    <property type="match status" value="1"/>
</dbReference>
<dbReference type="GO" id="GO:0005737">
    <property type="term" value="C:cytoplasm"/>
    <property type="evidence" value="ECO:0007669"/>
    <property type="project" value="TreeGrafter"/>
</dbReference>
<reference evidence="5" key="2">
    <citation type="submission" date="2021-04" db="EMBL/GenBank/DDBJ databases">
        <authorList>
            <person name="Gilroy R."/>
        </authorList>
    </citation>
    <scope>NUCLEOTIDE SEQUENCE</scope>
    <source>
        <strain evidence="5">CHK187-11901</strain>
    </source>
</reference>
<dbReference type="GO" id="GO:0005524">
    <property type="term" value="F:ATP binding"/>
    <property type="evidence" value="ECO:0007669"/>
    <property type="project" value="UniProtKB-KW"/>
</dbReference>
<dbReference type="Pfam" id="PF17871">
    <property type="entry name" value="AAA_lid_9"/>
    <property type="match status" value="1"/>
</dbReference>
<dbReference type="Gene3D" id="1.10.1780.10">
    <property type="entry name" value="Clp, N-terminal domain"/>
    <property type="match status" value="1"/>
</dbReference>
<reference evidence="5" key="1">
    <citation type="journal article" date="2021" name="PeerJ">
        <title>Extensive microbial diversity within the chicken gut microbiome revealed by metagenomics and culture.</title>
        <authorList>
            <person name="Gilroy R."/>
            <person name="Ravi A."/>
            <person name="Getino M."/>
            <person name="Pursley I."/>
            <person name="Horton D.L."/>
            <person name="Alikhan N.F."/>
            <person name="Baker D."/>
            <person name="Gharbi K."/>
            <person name="Hall N."/>
            <person name="Watson M."/>
            <person name="Adriaenssens E.M."/>
            <person name="Foster-Nyarko E."/>
            <person name="Jarju S."/>
            <person name="Secka A."/>
            <person name="Antonio M."/>
            <person name="Oren A."/>
            <person name="Chaudhuri R.R."/>
            <person name="La Ragione R."/>
            <person name="Hildebrand F."/>
            <person name="Pallen M.J."/>
        </authorList>
    </citation>
    <scope>NUCLEOTIDE SEQUENCE</scope>
    <source>
        <strain evidence="5">CHK187-11901</strain>
    </source>
</reference>
<evidence type="ECO:0000256" key="1">
    <source>
        <dbReference type="ARBA" id="ARBA00022737"/>
    </source>
</evidence>
<name>A0A9D2SV30_9FIRM</name>
<dbReference type="Gene3D" id="1.10.8.60">
    <property type="match status" value="1"/>
</dbReference>
<dbReference type="InterPro" id="IPR050130">
    <property type="entry name" value="ClpA_ClpB"/>
</dbReference>
<dbReference type="InterPro" id="IPR036628">
    <property type="entry name" value="Clp_N_dom_sf"/>
</dbReference>
<evidence type="ECO:0000256" key="2">
    <source>
        <dbReference type="ARBA" id="ARBA00022741"/>
    </source>
</evidence>
<dbReference type="Proteomes" id="UP000823896">
    <property type="component" value="Unassembled WGS sequence"/>
</dbReference>
<keyword evidence="2" id="KW-0547">Nucleotide-binding</keyword>
<dbReference type="CDD" id="cd00009">
    <property type="entry name" value="AAA"/>
    <property type="match status" value="1"/>
</dbReference>
<dbReference type="AlphaFoldDB" id="A0A9D2SV30"/>
<dbReference type="SMART" id="SM00382">
    <property type="entry name" value="AAA"/>
    <property type="match status" value="1"/>
</dbReference>